<protein>
    <submittedName>
        <fullName evidence="2">Transposase</fullName>
    </submittedName>
</protein>
<evidence type="ECO:0000313" key="2">
    <source>
        <dbReference type="EMBL" id="MDY0883592.1"/>
    </source>
</evidence>
<accession>A0ABU5EBD5</accession>
<dbReference type="PANTHER" id="PTHR33678">
    <property type="entry name" value="BLL1576 PROTEIN"/>
    <property type="match status" value="1"/>
</dbReference>
<name>A0ABU5EBD5_9PROT</name>
<dbReference type="InterPro" id="IPR052344">
    <property type="entry name" value="Transposase-related"/>
</dbReference>
<evidence type="ECO:0000259" key="1">
    <source>
        <dbReference type="Pfam" id="PF03050"/>
    </source>
</evidence>
<comment type="caution">
    <text evidence="2">The sequence shown here is derived from an EMBL/GenBank/DDBJ whole genome shotgun (WGS) entry which is preliminary data.</text>
</comment>
<reference evidence="2 3" key="1">
    <citation type="journal article" date="2016" name="Antonie Van Leeuwenhoek">
        <title>Dongia soli sp. nov., isolated from soil from Dokdo, Korea.</title>
        <authorList>
            <person name="Kim D.U."/>
            <person name="Lee H."/>
            <person name="Kim H."/>
            <person name="Kim S.G."/>
            <person name="Ka J.O."/>
        </authorList>
    </citation>
    <scope>NUCLEOTIDE SEQUENCE [LARGE SCALE GENOMIC DNA]</scope>
    <source>
        <strain evidence="2 3">D78</strain>
    </source>
</reference>
<dbReference type="Proteomes" id="UP001279642">
    <property type="component" value="Unassembled WGS sequence"/>
</dbReference>
<proteinExistence type="predicted"/>
<dbReference type="InterPro" id="IPR004291">
    <property type="entry name" value="Transposase_IS66_central"/>
</dbReference>
<keyword evidence="3" id="KW-1185">Reference proteome</keyword>
<organism evidence="2 3">
    <name type="scientific">Dongia soli</name>
    <dbReference type="NCBI Taxonomy" id="600628"/>
    <lineage>
        <taxon>Bacteria</taxon>
        <taxon>Pseudomonadati</taxon>
        <taxon>Pseudomonadota</taxon>
        <taxon>Alphaproteobacteria</taxon>
        <taxon>Rhodospirillales</taxon>
        <taxon>Dongiaceae</taxon>
        <taxon>Dongia</taxon>
    </lineage>
</organism>
<dbReference type="EMBL" id="JAXCLW010000002">
    <property type="protein sequence ID" value="MDY0883592.1"/>
    <property type="molecule type" value="Genomic_DNA"/>
</dbReference>
<dbReference type="PANTHER" id="PTHR33678:SF1">
    <property type="entry name" value="BLL1576 PROTEIN"/>
    <property type="match status" value="1"/>
</dbReference>
<dbReference type="RefSeq" id="WP_320508622.1">
    <property type="nucleotide sequence ID" value="NZ_JAXCLW010000002.1"/>
</dbReference>
<dbReference type="Pfam" id="PF03050">
    <property type="entry name" value="DDE_Tnp_IS66"/>
    <property type="match status" value="1"/>
</dbReference>
<gene>
    <name evidence="2" type="ORF">SMD27_12115</name>
</gene>
<evidence type="ECO:0000313" key="3">
    <source>
        <dbReference type="Proteomes" id="UP001279642"/>
    </source>
</evidence>
<sequence length="95" mass="10795">MCPPQSALTRKGKWPRQHLKDFEGWLHADGYAGFEELYRTAKIKEVACLAHVRRKFFDIHLAQGSAIAKEALERIAELAPIKATVEAPTPCFNRF</sequence>
<feature type="domain" description="Transposase IS66 central" evidence="1">
    <location>
        <begin position="9"/>
        <end position="86"/>
    </location>
</feature>